<dbReference type="EMBL" id="VSSQ01041017">
    <property type="protein sequence ID" value="MPM94365.1"/>
    <property type="molecule type" value="Genomic_DNA"/>
</dbReference>
<accession>A0A645DYH3</accession>
<name>A0A645DYH3_9ZZZZ</name>
<reference evidence="1" key="1">
    <citation type="submission" date="2019-08" db="EMBL/GenBank/DDBJ databases">
        <authorList>
            <person name="Kucharzyk K."/>
            <person name="Murdoch R.W."/>
            <person name="Higgins S."/>
            <person name="Loffler F."/>
        </authorList>
    </citation>
    <scope>NUCLEOTIDE SEQUENCE</scope>
</reference>
<dbReference type="AlphaFoldDB" id="A0A645DYH3"/>
<comment type="caution">
    <text evidence="1">The sequence shown here is derived from an EMBL/GenBank/DDBJ whole genome shotgun (WGS) entry which is preliminary data.</text>
</comment>
<evidence type="ECO:0000313" key="1">
    <source>
        <dbReference type="EMBL" id="MPM94365.1"/>
    </source>
</evidence>
<protein>
    <submittedName>
        <fullName evidence="1">Uncharacterized protein</fullName>
    </submittedName>
</protein>
<organism evidence="1">
    <name type="scientific">bioreactor metagenome</name>
    <dbReference type="NCBI Taxonomy" id="1076179"/>
    <lineage>
        <taxon>unclassified sequences</taxon>
        <taxon>metagenomes</taxon>
        <taxon>ecological metagenomes</taxon>
    </lineage>
</organism>
<gene>
    <name evidence="1" type="ORF">SDC9_141511</name>
</gene>
<proteinExistence type="predicted"/>
<sequence length="218" mass="25193">MIRREAGQIDRRSRFDCRYRKIRRLIAAIGNERLRGTEIDLTRRKRRSGHKPGDVPFCFQPDALQRFSRQWEATDIENSSALRIDESGLCVLKPGRSVRQGGKFDSGTDGYGVRFPRRAFEQNFTDNRPLPQRVPIAAVQQIEIPGIPRLFRNLQPEFGKRTVVKRTLKEQHRAAAAFFRHGRLKCHTGEIPAERTEFRHIFARVPSILEFFAGVPAQ</sequence>